<accession>A0ABQ5CQS5</accession>
<dbReference type="Pfam" id="PF17919">
    <property type="entry name" value="RT_RNaseH_2"/>
    <property type="match status" value="1"/>
</dbReference>
<dbReference type="PANTHER" id="PTHR34072">
    <property type="entry name" value="ENZYMATIC POLYPROTEIN-RELATED"/>
    <property type="match status" value="1"/>
</dbReference>
<name>A0ABQ5CQS5_9ASTR</name>
<dbReference type="Proteomes" id="UP001151760">
    <property type="component" value="Unassembled WGS sequence"/>
</dbReference>
<proteinExistence type="predicted"/>
<dbReference type="EMBL" id="BQNB010014461">
    <property type="protein sequence ID" value="GJT28457.1"/>
    <property type="molecule type" value="Genomic_DNA"/>
</dbReference>
<evidence type="ECO:0000313" key="2">
    <source>
        <dbReference type="EMBL" id="GJT28457.1"/>
    </source>
</evidence>
<dbReference type="PANTHER" id="PTHR34072:SF52">
    <property type="entry name" value="RIBONUCLEASE H"/>
    <property type="match status" value="1"/>
</dbReference>
<gene>
    <name evidence="2" type="ORF">Tco_0908732</name>
</gene>
<dbReference type="InterPro" id="IPR043502">
    <property type="entry name" value="DNA/RNA_pol_sf"/>
</dbReference>
<comment type="caution">
    <text evidence="2">The sequence shown here is derived from an EMBL/GenBank/DDBJ whole genome shotgun (WGS) entry which is preliminary data.</text>
</comment>
<keyword evidence="2" id="KW-0695">RNA-directed DNA polymerase</keyword>
<organism evidence="2 3">
    <name type="scientific">Tanacetum coccineum</name>
    <dbReference type="NCBI Taxonomy" id="301880"/>
    <lineage>
        <taxon>Eukaryota</taxon>
        <taxon>Viridiplantae</taxon>
        <taxon>Streptophyta</taxon>
        <taxon>Embryophyta</taxon>
        <taxon>Tracheophyta</taxon>
        <taxon>Spermatophyta</taxon>
        <taxon>Magnoliopsida</taxon>
        <taxon>eudicotyledons</taxon>
        <taxon>Gunneridae</taxon>
        <taxon>Pentapetalae</taxon>
        <taxon>asterids</taxon>
        <taxon>campanulids</taxon>
        <taxon>Asterales</taxon>
        <taxon>Asteraceae</taxon>
        <taxon>Asteroideae</taxon>
        <taxon>Anthemideae</taxon>
        <taxon>Anthemidinae</taxon>
        <taxon>Tanacetum</taxon>
    </lineage>
</organism>
<reference evidence="2" key="1">
    <citation type="journal article" date="2022" name="Int. J. Mol. Sci.">
        <title>Draft Genome of Tanacetum Coccineum: Genomic Comparison of Closely Related Tanacetum-Family Plants.</title>
        <authorList>
            <person name="Yamashiro T."/>
            <person name="Shiraishi A."/>
            <person name="Nakayama K."/>
            <person name="Satake H."/>
        </authorList>
    </citation>
    <scope>NUCLEOTIDE SEQUENCE</scope>
</reference>
<reference evidence="2" key="2">
    <citation type="submission" date="2022-01" db="EMBL/GenBank/DDBJ databases">
        <authorList>
            <person name="Yamashiro T."/>
            <person name="Shiraishi A."/>
            <person name="Satake H."/>
            <person name="Nakayama K."/>
        </authorList>
    </citation>
    <scope>NUCLEOTIDE SEQUENCE</scope>
</reference>
<evidence type="ECO:0000313" key="3">
    <source>
        <dbReference type="Proteomes" id="UP001151760"/>
    </source>
</evidence>
<keyword evidence="2" id="KW-0808">Transferase</keyword>
<dbReference type="SUPFAM" id="SSF56672">
    <property type="entry name" value="DNA/RNA polymerases"/>
    <property type="match status" value="1"/>
</dbReference>
<dbReference type="GO" id="GO:0003964">
    <property type="term" value="F:RNA-directed DNA polymerase activity"/>
    <property type="evidence" value="ECO:0007669"/>
    <property type="project" value="UniProtKB-KW"/>
</dbReference>
<keyword evidence="2" id="KW-0548">Nucleotidyltransferase</keyword>
<evidence type="ECO:0000259" key="1">
    <source>
        <dbReference type="Pfam" id="PF17919"/>
    </source>
</evidence>
<protein>
    <submittedName>
        <fullName evidence="2">Reverse transcriptase domain-containing protein</fullName>
    </submittedName>
</protein>
<dbReference type="InterPro" id="IPR041577">
    <property type="entry name" value="RT_RNaseH_2"/>
</dbReference>
<keyword evidence="3" id="KW-1185">Reference proteome</keyword>
<sequence length="261" mass="30360">MSIRRIKDIVCEYYGKYQTWSLLQETTIRRIQSLGYVVNIDNSTSNVLIPLDSFWDWQYEWGAKQEEDFQTLKDNLCNAPILSSPDGPNNFVVYYDALNKGFRCVLMQKGKEIAYASRQLKIHEKNYATQYLELGVVVFALKTWRHYLYWMKSVIYTDHKSLQHIFDQIGVKYASESGVKDKILTVQSEASKVENAPAEILHGLDQQIKKNKDGDQHAHIMHHLESLLTISLDNLCLDNLDIFEEDLENQSLRKSLSLFEL</sequence>
<feature type="domain" description="Reverse transcriptase/retrotransposon-derived protein RNase H-like" evidence="1">
    <location>
        <begin position="61"/>
        <end position="150"/>
    </location>
</feature>